<feature type="region of interest" description="Disordered" evidence="16">
    <location>
        <begin position="451"/>
        <end position="482"/>
    </location>
</feature>
<dbReference type="PRINTS" id="PR00119">
    <property type="entry name" value="CATATPASE"/>
</dbReference>
<dbReference type="SFLD" id="SFLDS00003">
    <property type="entry name" value="Haloacid_Dehalogenase"/>
    <property type="match status" value="1"/>
</dbReference>
<keyword evidence="8 15" id="KW-0067">ATP-binding</keyword>
<dbReference type="Gene3D" id="3.40.50.1000">
    <property type="entry name" value="HAD superfamily/HAD-like"/>
    <property type="match status" value="1"/>
</dbReference>
<protein>
    <submittedName>
        <fullName evidence="18">Heavy metal translocatin</fullName>
    </submittedName>
</protein>
<feature type="transmembrane region" description="Helical" evidence="15">
    <location>
        <begin position="363"/>
        <end position="384"/>
    </location>
</feature>
<dbReference type="GO" id="GO:0016887">
    <property type="term" value="F:ATP hydrolysis activity"/>
    <property type="evidence" value="ECO:0007669"/>
    <property type="project" value="InterPro"/>
</dbReference>
<comment type="similarity">
    <text evidence="2 15">Belongs to the cation transport ATPase (P-type) (TC 3.A.3) family. Type IB subfamily.</text>
</comment>
<keyword evidence="6" id="KW-0677">Repeat</keyword>
<evidence type="ECO:0000256" key="10">
    <source>
        <dbReference type="ARBA" id="ARBA00022967"/>
    </source>
</evidence>
<dbReference type="PANTHER" id="PTHR43520:SF32">
    <property type="entry name" value="COPPER RESISTANCE P-TYPE ATPASE (EUROFUNG)"/>
    <property type="match status" value="1"/>
</dbReference>
<dbReference type="InterPro" id="IPR044492">
    <property type="entry name" value="P_typ_ATPase_HD_dom"/>
</dbReference>
<dbReference type="SUPFAM" id="SSF55008">
    <property type="entry name" value="HMA, heavy metal-associated domain"/>
    <property type="match status" value="3"/>
</dbReference>
<dbReference type="InterPro" id="IPR008250">
    <property type="entry name" value="ATPase_P-typ_transduc_dom_A_sf"/>
</dbReference>
<proteinExistence type="inferred from homology"/>
<gene>
    <name evidence="18" type="ORF">OH76DRAFT_1338777</name>
</gene>
<dbReference type="PANTHER" id="PTHR43520">
    <property type="entry name" value="ATP7, ISOFORM B"/>
    <property type="match status" value="1"/>
</dbReference>
<feature type="transmembrane region" description="Helical" evidence="15">
    <location>
        <begin position="992"/>
        <end position="1014"/>
    </location>
</feature>
<dbReference type="Pfam" id="PF00702">
    <property type="entry name" value="Hydrolase"/>
    <property type="match status" value="1"/>
</dbReference>
<feature type="transmembrane region" description="Helical" evidence="15">
    <location>
        <begin position="631"/>
        <end position="661"/>
    </location>
</feature>
<dbReference type="SUPFAM" id="SSF56784">
    <property type="entry name" value="HAD-like"/>
    <property type="match status" value="1"/>
</dbReference>
<dbReference type="OrthoDB" id="432719at2759"/>
<dbReference type="Gene3D" id="3.40.1110.10">
    <property type="entry name" value="Calcium-transporting ATPase, cytoplasmic domain N"/>
    <property type="match status" value="1"/>
</dbReference>
<dbReference type="InterPro" id="IPR001757">
    <property type="entry name" value="P_typ_ATPase"/>
</dbReference>
<dbReference type="GO" id="GO:0005524">
    <property type="term" value="F:ATP binding"/>
    <property type="evidence" value="ECO:0007669"/>
    <property type="project" value="UniProtKB-UniRule"/>
</dbReference>
<dbReference type="SFLD" id="SFLDF00027">
    <property type="entry name" value="p-type_atpase"/>
    <property type="match status" value="1"/>
</dbReference>
<dbReference type="InterPro" id="IPR006121">
    <property type="entry name" value="HMA_dom"/>
</dbReference>
<feature type="transmembrane region" description="Helical" evidence="15">
    <location>
        <begin position="269"/>
        <end position="289"/>
    </location>
</feature>
<keyword evidence="10" id="KW-1278">Translocase</keyword>
<dbReference type="Proteomes" id="UP000256964">
    <property type="component" value="Unassembled WGS sequence"/>
</dbReference>
<evidence type="ECO:0000256" key="5">
    <source>
        <dbReference type="ARBA" id="ARBA00022723"/>
    </source>
</evidence>
<dbReference type="InterPro" id="IPR027256">
    <property type="entry name" value="P-typ_ATPase_IB"/>
</dbReference>
<dbReference type="GO" id="GO:0043682">
    <property type="term" value="F:P-type divalent copper transporter activity"/>
    <property type="evidence" value="ECO:0007669"/>
    <property type="project" value="TreeGrafter"/>
</dbReference>
<evidence type="ECO:0000256" key="13">
    <source>
        <dbReference type="ARBA" id="ARBA00023065"/>
    </source>
</evidence>
<dbReference type="GO" id="GO:0055070">
    <property type="term" value="P:copper ion homeostasis"/>
    <property type="evidence" value="ECO:0007669"/>
    <property type="project" value="TreeGrafter"/>
</dbReference>
<evidence type="ECO:0000256" key="12">
    <source>
        <dbReference type="ARBA" id="ARBA00023008"/>
    </source>
</evidence>
<organism evidence="18 19">
    <name type="scientific">Lentinus brumalis</name>
    <dbReference type="NCBI Taxonomy" id="2498619"/>
    <lineage>
        <taxon>Eukaryota</taxon>
        <taxon>Fungi</taxon>
        <taxon>Dikarya</taxon>
        <taxon>Basidiomycota</taxon>
        <taxon>Agaricomycotina</taxon>
        <taxon>Agaricomycetes</taxon>
        <taxon>Polyporales</taxon>
        <taxon>Polyporaceae</taxon>
        <taxon>Lentinus</taxon>
    </lineage>
</organism>
<evidence type="ECO:0000256" key="4">
    <source>
        <dbReference type="ARBA" id="ARBA00022692"/>
    </source>
</evidence>
<dbReference type="InterPro" id="IPR006122">
    <property type="entry name" value="HMA_Cu_ion-bd"/>
</dbReference>
<feature type="compositionally biased region" description="Basic and acidic residues" evidence="16">
    <location>
        <begin position="462"/>
        <end position="472"/>
    </location>
</feature>
<dbReference type="InterPro" id="IPR036163">
    <property type="entry name" value="HMA_dom_sf"/>
</dbReference>
<keyword evidence="12" id="KW-0186">Copper</keyword>
<dbReference type="AlphaFoldDB" id="A0A371DSH3"/>
<evidence type="ECO:0000313" key="19">
    <source>
        <dbReference type="Proteomes" id="UP000256964"/>
    </source>
</evidence>
<reference evidence="18 19" key="1">
    <citation type="journal article" date="2018" name="Biotechnol. Biofuels">
        <title>Integrative visual omics of the white-rot fungus Polyporus brumalis exposes the biotechnological potential of its oxidative enzymes for delignifying raw plant biomass.</title>
        <authorList>
            <person name="Miyauchi S."/>
            <person name="Rancon A."/>
            <person name="Drula E."/>
            <person name="Hage H."/>
            <person name="Chaduli D."/>
            <person name="Favel A."/>
            <person name="Grisel S."/>
            <person name="Henrissat B."/>
            <person name="Herpoel-Gimbert I."/>
            <person name="Ruiz-Duenas F.J."/>
            <person name="Chevret D."/>
            <person name="Hainaut M."/>
            <person name="Lin J."/>
            <person name="Wang M."/>
            <person name="Pangilinan J."/>
            <person name="Lipzen A."/>
            <person name="Lesage-Meessen L."/>
            <person name="Navarro D."/>
            <person name="Riley R."/>
            <person name="Grigoriev I.V."/>
            <person name="Zhou S."/>
            <person name="Raouche S."/>
            <person name="Rosso M.N."/>
        </authorList>
    </citation>
    <scope>NUCLEOTIDE SEQUENCE [LARGE SCALE GENOMIC DNA]</scope>
    <source>
        <strain evidence="18 19">BRFM 1820</strain>
    </source>
</reference>
<dbReference type="FunFam" id="3.30.70.100:FF:000001">
    <property type="entry name" value="ATPase copper transporting beta"/>
    <property type="match status" value="1"/>
</dbReference>
<accession>A0A371DSH3</accession>
<evidence type="ECO:0000256" key="15">
    <source>
        <dbReference type="RuleBase" id="RU362081"/>
    </source>
</evidence>
<keyword evidence="5 15" id="KW-0479">Metal-binding</keyword>
<feature type="transmembrane region" description="Helical" evidence="15">
    <location>
        <begin position="1020"/>
        <end position="1044"/>
    </location>
</feature>
<dbReference type="PROSITE" id="PS00154">
    <property type="entry name" value="ATPASE_E1_E2"/>
    <property type="match status" value="1"/>
</dbReference>
<dbReference type="PROSITE" id="PS01047">
    <property type="entry name" value="HMA_1"/>
    <property type="match status" value="1"/>
</dbReference>
<dbReference type="NCBIfam" id="TIGR01525">
    <property type="entry name" value="ATPase-IB_hvy"/>
    <property type="match status" value="1"/>
</dbReference>
<evidence type="ECO:0000256" key="9">
    <source>
        <dbReference type="ARBA" id="ARBA00022842"/>
    </source>
</evidence>
<dbReference type="SUPFAM" id="SSF81665">
    <property type="entry name" value="Calcium ATPase, transmembrane domain M"/>
    <property type="match status" value="1"/>
</dbReference>
<sequence length="1054" mass="112537">MTCASCSSAITSAVSELPGVTDVNVNLLGNSATVAISAPEIAPSVVSAIEDVGYTAEVISNEPLRPSQPARNAISSGSQFDGPLRVELSVDGMTCASCVHTVTGLLSDIPGVSDIAVNLIGKSATAVIQRRDIAPQLKEAIDDAGYEAEIIAIHPLDASDQSEVAGPRTVSLRVNGMFCPHCPPKVMQALEALKPEVTVSKPVTSHTDPIVTVKYTPSPPELTIRTIIRAIENAGDDRQFTVAIHRPPSLEDRARHMQRREQQHILRRLLFSIAAAIPTFIIGIVYMTLVPSDNATRMWFMQPMWTGNVSRAEWALFFLATPVMFYSAGMFHRRSLREIYALWRRGSRVPVWKRFIRFGSMNLLVSTGVSVAYFASIALLALATRQSASPSGEGDTTTYFDSVVLLTMFLLAGRFLEAYSKGRTADAITALGKLRPTTALLVVSTSSTSTELSRSTTDGTADDARDPEKGDAVSEEQNFASKPGTKVERIDAELLEVGDVVRVLHGASPPADGTVVSGDGGAFDESSLTGESKLVKKQIGDKVFLGTINKAGVVDVRVDEIGGQTMLDHVVKVVREGQSRRAPIERIVDIVTGYFVPIVTLLALITWIIWLSLGFGGALPLDYLDIEVGGWAVWSLEFAIAVFVVACPCGIGLAAPTALLVGSGLAAKFGILARGGGEAFQEAAQLDVIVFDKTGTLTQGGDPKVTDAEIITDSSSVVRLSKEDILGLAMEIESASSHPLASAIRGYCQDNQAKSHTGTSVDETPGRGLKASFDSFKCIAVIGNEAWMEEHHAVADGRLSDILELWKSEGKSVVLMAVAPASKTDAEPANFTVVAAFAISDPIRPEAKEVLARLQAQGLGTWMISGDNAKTAKAVACMVGIPETNVIAEVLPHQKAEKIQWLQQVGMKRPRRGISSLFVRRRLNKRCIVAMVGDGINDAPALTAADVGIAIGSGSDVAISSASFILVSSNLRSLLTLTDLSRTVFNRVKFNFFWASVYNLIALPIAAGVVYPAGHARLSPVWASLAMALSSVSVVCSSLLLRLYREPKISTSSQ</sequence>
<dbReference type="STRING" id="139420.A0A371DSH3"/>
<keyword evidence="7 15" id="KW-0547">Nucleotide-binding</keyword>
<dbReference type="GO" id="GO:0005507">
    <property type="term" value="F:copper ion binding"/>
    <property type="evidence" value="ECO:0007669"/>
    <property type="project" value="InterPro"/>
</dbReference>
<dbReference type="SFLD" id="SFLDG00002">
    <property type="entry name" value="C1.7:_P-type_atpase_like"/>
    <property type="match status" value="1"/>
</dbReference>
<feature type="domain" description="HMA" evidence="17">
    <location>
        <begin position="84"/>
        <end position="149"/>
    </location>
</feature>
<feature type="domain" description="HMA" evidence="17">
    <location>
        <begin position="168"/>
        <end position="239"/>
    </location>
</feature>
<dbReference type="InterPro" id="IPR017969">
    <property type="entry name" value="Heavy-metal-associated_CS"/>
</dbReference>
<keyword evidence="13" id="KW-0406">Ion transport</keyword>
<keyword evidence="4 15" id="KW-0812">Transmembrane</keyword>
<evidence type="ECO:0000313" key="18">
    <source>
        <dbReference type="EMBL" id="RDX55465.1"/>
    </source>
</evidence>
<evidence type="ECO:0000256" key="8">
    <source>
        <dbReference type="ARBA" id="ARBA00022840"/>
    </source>
</evidence>
<dbReference type="Pfam" id="PF00122">
    <property type="entry name" value="E1-E2_ATPase"/>
    <property type="match status" value="1"/>
</dbReference>
<keyword evidence="19" id="KW-1185">Reference proteome</keyword>
<dbReference type="InterPro" id="IPR036412">
    <property type="entry name" value="HAD-like_sf"/>
</dbReference>
<feature type="transmembrane region" description="Helical" evidence="15">
    <location>
        <begin position="587"/>
        <end position="611"/>
    </location>
</feature>
<feature type="domain" description="HMA" evidence="17">
    <location>
        <begin position="1"/>
        <end position="57"/>
    </location>
</feature>
<dbReference type="EMBL" id="KZ857382">
    <property type="protein sequence ID" value="RDX55465.1"/>
    <property type="molecule type" value="Genomic_DNA"/>
</dbReference>
<keyword evidence="3" id="KW-0813">Transport</keyword>
<name>A0A371DSH3_9APHY</name>
<dbReference type="InterPro" id="IPR059000">
    <property type="entry name" value="ATPase_P-type_domA"/>
</dbReference>
<keyword evidence="11 15" id="KW-1133">Transmembrane helix</keyword>
<evidence type="ECO:0000256" key="14">
    <source>
        <dbReference type="ARBA" id="ARBA00023136"/>
    </source>
</evidence>
<dbReference type="InterPro" id="IPR018303">
    <property type="entry name" value="ATPase_P-typ_P_site"/>
</dbReference>
<evidence type="ECO:0000256" key="6">
    <source>
        <dbReference type="ARBA" id="ARBA00022737"/>
    </source>
</evidence>
<dbReference type="NCBIfam" id="TIGR01494">
    <property type="entry name" value="ATPase_P-type"/>
    <property type="match status" value="2"/>
</dbReference>
<dbReference type="CDD" id="cd00371">
    <property type="entry name" value="HMA"/>
    <property type="match status" value="3"/>
</dbReference>
<dbReference type="Pfam" id="PF00403">
    <property type="entry name" value="HMA"/>
    <property type="match status" value="2"/>
</dbReference>
<dbReference type="CDD" id="cd02094">
    <property type="entry name" value="P-type_ATPase_Cu-like"/>
    <property type="match status" value="1"/>
</dbReference>
<dbReference type="GO" id="GO:0016020">
    <property type="term" value="C:membrane"/>
    <property type="evidence" value="ECO:0007669"/>
    <property type="project" value="UniProtKB-SubCell"/>
</dbReference>
<dbReference type="InterPro" id="IPR023298">
    <property type="entry name" value="ATPase_P-typ_TM_dom_sf"/>
</dbReference>
<dbReference type="InterPro" id="IPR023214">
    <property type="entry name" value="HAD_sf"/>
</dbReference>
<keyword evidence="14 15" id="KW-0472">Membrane</keyword>
<evidence type="ECO:0000256" key="7">
    <source>
        <dbReference type="ARBA" id="ARBA00022741"/>
    </source>
</evidence>
<dbReference type="InterPro" id="IPR023299">
    <property type="entry name" value="ATPase_P-typ_cyto_dom_N"/>
</dbReference>
<keyword evidence="9" id="KW-0460">Magnesium</keyword>
<dbReference type="NCBIfam" id="TIGR00003">
    <property type="entry name" value="copper ion binding protein"/>
    <property type="match status" value="1"/>
</dbReference>
<feature type="transmembrane region" description="Helical" evidence="15">
    <location>
        <begin position="309"/>
        <end position="328"/>
    </location>
</feature>
<evidence type="ECO:0000256" key="16">
    <source>
        <dbReference type="SAM" id="MobiDB-lite"/>
    </source>
</evidence>
<dbReference type="PROSITE" id="PS50846">
    <property type="entry name" value="HMA_2"/>
    <property type="match status" value="3"/>
</dbReference>
<evidence type="ECO:0000256" key="1">
    <source>
        <dbReference type="ARBA" id="ARBA00004127"/>
    </source>
</evidence>
<evidence type="ECO:0000259" key="17">
    <source>
        <dbReference type="PROSITE" id="PS50846"/>
    </source>
</evidence>
<comment type="subcellular location">
    <subcellularLocation>
        <location evidence="1">Endomembrane system</location>
        <topology evidence="1">Multi-pass membrane protein</topology>
    </subcellularLocation>
    <subcellularLocation>
        <location evidence="15">Membrane</location>
    </subcellularLocation>
</comment>
<evidence type="ECO:0000256" key="11">
    <source>
        <dbReference type="ARBA" id="ARBA00022989"/>
    </source>
</evidence>
<dbReference type="Gene3D" id="3.30.70.100">
    <property type="match status" value="3"/>
</dbReference>
<evidence type="ECO:0000256" key="3">
    <source>
        <dbReference type="ARBA" id="ARBA00022448"/>
    </source>
</evidence>
<dbReference type="SUPFAM" id="SSF81653">
    <property type="entry name" value="Calcium ATPase, transduction domain A"/>
    <property type="match status" value="1"/>
</dbReference>
<feature type="transmembrane region" description="Helical" evidence="15">
    <location>
        <begin position="396"/>
        <end position="416"/>
    </location>
</feature>
<dbReference type="Gene3D" id="2.70.150.10">
    <property type="entry name" value="Calcium-transporting ATPase, cytoplasmic transduction domain A"/>
    <property type="match status" value="1"/>
</dbReference>
<evidence type="ECO:0000256" key="2">
    <source>
        <dbReference type="ARBA" id="ARBA00006024"/>
    </source>
</evidence>